<organism evidence="3 4">
    <name type="scientific">Salinicola rhizosphaerae</name>
    <dbReference type="NCBI Taxonomy" id="1443141"/>
    <lineage>
        <taxon>Bacteria</taxon>
        <taxon>Pseudomonadati</taxon>
        <taxon>Pseudomonadota</taxon>
        <taxon>Gammaproteobacteria</taxon>
        <taxon>Oceanospirillales</taxon>
        <taxon>Halomonadaceae</taxon>
        <taxon>Salinicola</taxon>
    </lineage>
</organism>
<dbReference type="PANTHER" id="PTHR43364">
    <property type="entry name" value="NADH-SPECIFIC METHYLGLYOXAL REDUCTASE-RELATED"/>
    <property type="match status" value="1"/>
</dbReference>
<proteinExistence type="predicted"/>
<feature type="domain" description="NADP-dependent oxidoreductase" evidence="2">
    <location>
        <begin position="2"/>
        <end position="59"/>
    </location>
</feature>
<keyword evidence="4" id="KW-1185">Reference proteome</keyword>
<dbReference type="PANTHER" id="PTHR43364:SF4">
    <property type="entry name" value="NAD(P)-LINKED OXIDOREDUCTASE SUPERFAMILY PROTEIN"/>
    <property type="match status" value="1"/>
</dbReference>
<dbReference type="InterPro" id="IPR023210">
    <property type="entry name" value="NADP_OxRdtase_dom"/>
</dbReference>
<sequence>MAEARGISVARIALAWLLAKPHVTSVVIGAKRLDQLDDNMGAVDIQLTEDELSRLEAVSALAPEYPGWMVAQQDASRCPSPATPEALP</sequence>
<evidence type="ECO:0000259" key="2">
    <source>
        <dbReference type="Pfam" id="PF00248"/>
    </source>
</evidence>
<protein>
    <recommendedName>
        <fullName evidence="2">NADP-dependent oxidoreductase domain-containing protein</fullName>
    </recommendedName>
</protein>
<dbReference type="EMBL" id="BMZI01000003">
    <property type="protein sequence ID" value="GHB17561.1"/>
    <property type="molecule type" value="Genomic_DNA"/>
</dbReference>
<dbReference type="SUPFAM" id="SSF51430">
    <property type="entry name" value="NAD(P)-linked oxidoreductase"/>
    <property type="match status" value="1"/>
</dbReference>
<dbReference type="Proteomes" id="UP000646745">
    <property type="component" value="Unassembled WGS sequence"/>
</dbReference>
<evidence type="ECO:0000313" key="4">
    <source>
        <dbReference type="Proteomes" id="UP000646745"/>
    </source>
</evidence>
<dbReference type="InterPro" id="IPR050523">
    <property type="entry name" value="AKR_Detox_Biosynth"/>
</dbReference>
<evidence type="ECO:0000256" key="1">
    <source>
        <dbReference type="ARBA" id="ARBA00023002"/>
    </source>
</evidence>
<dbReference type="Pfam" id="PF00248">
    <property type="entry name" value="Aldo_ket_red"/>
    <property type="match status" value="1"/>
</dbReference>
<name>A0ABQ3DVC8_9GAMM</name>
<dbReference type="InterPro" id="IPR036812">
    <property type="entry name" value="NAD(P)_OxRdtase_dom_sf"/>
</dbReference>
<gene>
    <name evidence="3" type="ORF">GCM10009038_15460</name>
</gene>
<dbReference type="Gene3D" id="3.20.20.100">
    <property type="entry name" value="NADP-dependent oxidoreductase domain"/>
    <property type="match status" value="1"/>
</dbReference>
<keyword evidence="1" id="KW-0560">Oxidoreductase</keyword>
<evidence type="ECO:0000313" key="3">
    <source>
        <dbReference type="EMBL" id="GHB17561.1"/>
    </source>
</evidence>
<comment type="caution">
    <text evidence="3">The sequence shown here is derived from an EMBL/GenBank/DDBJ whole genome shotgun (WGS) entry which is preliminary data.</text>
</comment>
<reference evidence="4" key="1">
    <citation type="journal article" date="2019" name="Int. J. Syst. Evol. Microbiol.">
        <title>The Global Catalogue of Microorganisms (GCM) 10K type strain sequencing project: providing services to taxonomists for standard genome sequencing and annotation.</title>
        <authorList>
            <consortium name="The Broad Institute Genomics Platform"/>
            <consortium name="The Broad Institute Genome Sequencing Center for Infectious Disease"/>
            <person name="Wu L."/>
            <person name="Ma J."/>
        </authorList>
    </citation>
    <scope>NUCLEOTIDE SEQUENCE [LARGE SCALE GENOMIC DNA]</scope>
    <source>
        <strain evidence="4">KCTC 32998</strain>
    </source>
</reference>
<accession>A0ABQ3DVC8</accession>